<keyword evidence="5" id="KW-0963">Cytoplasm</keyword>
<evidence type="ECO:0000256" key="4">
    <source>
        <dbReference type="ARBA" id="ARBA00024732"/>
    </source>
</evidence>
<feature type="binding site" evidence="5">
    <location>
        <begin position="150"/>
        <end position="152"/>
    </location>
    <ligand>
        <name>substrate</name>
    </ligand>
</feature>
<dbReference type="PROSITE" id="PS51733">
    <property type="entry name" value="BPL_LPL_CATALYTIC"/>
    <property type="match status" value="1"/>
</dbReference>
<comment type="similarity">
    <text evidence="5 6">Belongs to the LipB family.</text>
</comment>
<dbReference type="RefSeq" id="WP_101283625.1">
    <property type="nucleotide sequence ID" value="NZ_CP024199.1"/>
</dbReference>
<dbReference type="NCBIfam" id="NF010921">
    <property type="entry name" value="PRK14341.1"/>
    <property type="match status" value="1"/>
</dbReference>
<evidence type="ECO:0000313" key="9">
    <source>
        <dbReference type="Proteomes" id="UP000233458"/>
    </source>
</evidence>
<comment type="subcellular location">
    <subcellularLocation>
        <location evidence="5">Cytoplasm</location>
    </subcellularLocation>
</comment>
<feature type="site" description="Lowers pKa of active site Cys" evidence="5">
    <location>
        <position position="147"/>
    </location>
</feature>
<keyword evidence="8" id="KW-0436">Ligase</keyword>
<evidence type="ECO:0000259" key="7">
    <source>
        <dbReference type="PROSITE" id="PS51733"/>
    </source>
</evidence>
<dbReference type="InterPro" id="IPR000544">
    <property type="entry name" value="Octanoyltransferase"/>
</dbReference>
<dbReference type="InterPro" id="IPR020605">
    <property type="entry name" value="Octanoyltransferase_CS"/>
</dbReference>
<comment type="pathway">
    <text evidence="1 5 6">Protein modification; protein lipoylation via endogenous pathway; protein N(6)-(lipoyl)lysine from octanoyl-[acyl-carrier-protein]: step 1/2.</text>
</comment>
<dbReference type="Gene3D" id="3.30.930.10">
    <property type="entry name" value="Bira Bifunctional Protein, Domain 2"/>
    <property type="match status" value="1"/>
</dbReference>
<evidence type="ECO:0000256" key="2">
    <source>
        <dbReference type="ARBA" id="ARBA00022679"/>
    </source>
</evidence>
<dbReference type="EMBL" id="CP024199">
    <property type="protein sequence ID" value="AUG51801.1"/>
    <property type="molecule type" value="Genomic_DNA"/>
</dbReference>
<name>A0ABM6Q5R3_9PROT</name>
<feature type="active site" description="Acyl-thioester intermediate" evidence="5">
    <location>
        <position position="181"/>
    </location>
</feature>
<dbReference type="NCBIfam" id="NF010925">
    <property type="entry name" value="PRK14345.1"/>
    <property type="match status" value="1"/>
</dbReference>
<dbReference type="PROSITE" id="PS01313">
    <property type="entry name" value="LIPB"/>
    <property type="match status" value="1"/>
</dbReference>
<evidence type="ECO:0000256" key="5">
    <source>
        <dbReference type="HAMAP-Rule" id="MF_00013"/>
    </source>
</evidence>
<comment type="function">
    <text evidence="4 5 6">Catalyzes the transfer of endogenously produced octanoic acid from octanoyl-acyl-carrier-protein onto the lipoyl domains of lipoate-dependent enzymes. Lipoyl-ACP can also act as a substrate although octanoyl-ACP is likely to be the physiological substrate.</text>
</comment>
<dbReference type="Pfam" id="PF21948">
    <property type="entry name" value="LplA-B_cat"/>
    <property type="match status" value="1"/>
</dbReference>
<dbReference type="Proteomes" id="UP000233458">
    <property type="component" value="Chromosome"/>
</dbReference>
<dbReference type="NCBIfam" id="TIGR00214">
    <property type="entry name" value="lipB"/>
    <property type="match status" value="1"/>
</dbReference>
<evidence type="ECO:0000256" key="1">
    <source>
        <dbReference type="ARBA" id="ARBA00004821"/>
    </source>
</evidence>
<dbReference type="InterPro" id="IPR045864">
    <property type="entry name" value="aa-tRNA-synth_II/BPL/LPL"/>
</dbReference>
<dbReference type="CDD" id="cd16444">
    <property type="entry name" value="LipB"/>
    <property type="match status" value="1"/>
</dbReference>
<dbReference type="GO" id="GO:0016874">
    <property type="term" value="F:ligase activity"/>
    <property type="evidence" value="ECO:0007669"/>
    <property type="project" value="UniProtKB-KW"/>
</dbReference>
<keyword evidence="3 5" id="KW-0012">Acyltransferase</keyword>
<dbReference type="SUPFAM" id="SSF55681">
    <property type="entry name" value="Class II aaRS and biotin synthetases"/>
    <property type="match status" value="1"/>
</dbReference>
<evidence type="ECO:0000313" key="8">
    <source>
        <dbReference type="EMBL" id="AUG51801.1"/>
    </source>
</evidence>
<dbReference type="PANTHER" id="PTHR10993">
    <property type="entry name" value="OCTANOYLTRANSFERASE"/>
    <property type="match status" value="1"/>
</dbReference>
<accession>A0ABM6Q5R3</accession>
<dbReference type="EC" id="2.3.1.181" evidence="5 6"/>
<dbReference type="PANTHER" id="PTHR10993:SF7">
    <property type="entry name" value="LIPOYLTRANSFERASE 2, MITOCHONDRIAL-RELATED"/>
    <property type="match status" value="1"/>
</dbReference>
<dbReference type="HAMAP" id="MF_00013">
    <property type="entry name" value="LipB"/>
    <property type="match status" value="1"/>
</dbReference>
<feature type="binding site" evidence="5">
    <location>
        <begin position="78"/>
        <end position="85"/>
    </location>
    <ligand>
        <name>substrate</name>
    </ligand>
</feature>
<organism evidence="8 9">
    <name type="scientific">Thalassospira marina</name>
    <dbReference type="NCBI Taxonomy" id="2048283"/>
    <lineage>
        <taxon>Bacteria</taxon>
        <taxon>Pseudomonadati</taxon>
        <taxon>Pseudomonadota</taxon>
        <taxon>Alphaproteobacteria</taxon>
        <taxon>Rhodospirillales</taxon>
        <taxon>Thalassospiraceae</taxon>
        <taxon>Thalassospira</taxon>
    </lineage>
</organism>
<comment type="catalytic activity">
    <reaction evidence="5 6">
        <text>octanoyl-[ACP] + L-lysyl-[protein] = N(6)-octanoyl-L-lysyl-[protein] + holo-[ACP] + H(+)</text>
        <dbReference type="Rhea" id="RHEA:17665"/>
        <dbReference type="Rhea" id="RHEA-COMP:9636"/>
        <dbReference type="Rhea" id="RHEA-COMP:9685"/>
        <dbReference type="Rhea" id="RHEA-COMP:9752"/>
        <dbReference type="Rhea" id="RHEA-COMP:9928"/>
        <dbReference type="ChEBI" id="CHEBI:15378"/>
        <dbReference type="ChEBI" id="CHEBI:29969"/>
        <dbReference type="ChEBI" id="CHEBI:64479"/>
        <dbReference type="ChEBI" id="CHEBI:78463"/>
        <dbReference type="ChEBI" id="CHEBI:78809"/>
        <dbReference type="EC" id="2.3.1.181"/>
    </reaction>
</comment>
<evidence type="ECO:0000256" key="6">
    <source>
        <dbReference type="PIRNR" id="PIRNR016262"/>
    </source>
</evidence>
<dbReference type="PIRSF" id="PIRSF016262">
    <property type="entry name" value="LPLase"/>
    <property type="match status" value="1"/>
</dbReference>
<gene>
    <name evidence="5" type="primary">lipB</name>
    <name evidence="8" type="ORF">CSC3H3_03040</name>
</gene>
<keyword evidence="9" id="KW-1185">Reference proteome</keyword>
<evidence type="ECO:0000256" key="3">
    <source>
        <dbReference type="ARBA" id="ARBA00023315"/>
    </source>
</evidence>
<sequence length="228" mass="25348">MKSIDFSAQKPEWRVAKDLVSYPEALAEMEARAEAIARDDAGELVWLVEHPPLYTSGTSAKIEDLVDPDRFPVYDAGRGGQYTYHGPGQRTAYLMMDLRKRGRDVRAYVHNLEEWIIRTLALAGVTGERRDGRVGIWVDRGNGREDKIAAIGVRVRRWVTFHGIAINLNPDLTHFGGIVPCGIAEHGVTSLQDLGIDMTMQQLDSLLAQTFDDVFPSPVSQDSNACPL</sequence>
<feature type="binding site" evidence="5">
    <location>
        <begin position="163"/>
        <end position="165"/>
    </location>
    <ligand>
        <name>substrate</name>
    </ligand>
</feature>
<comment type="miscellaneous">
    <text evidence="5">In the reaction, the free carboxyl group of octanoic acid is attached via an amide linkage to the epsilon-amino group of a specific lysine residue of lipoyl domains of lipoate-dependent enzymes.</text>
</comment>
<reference evidence="8 9" key="1">
    <citation type="submission" date="2017-10" db="EMBL/GenBank/DDBJ databases">
        <title>Biodiversity and function of Thalassospira species in the particle-attached aromatic-hydrocarbon-degrading consortia from the surface seawater of the China South Sea.</title>
        <authorList>
            <person name="Dong C."/>
            <person name="Liu R."/>
            <person name="Shao Z."/>
        </authorList>
    </citation>
    <scope>NUCLEOTIDE SEQUENCE [LARGE SCALE GENOMIC DNA]</scope>
    <source>
        <strain evidence="8 9">CSC3H3</strain>
    </source>
</reference>
<keyword evidence="2 5" id="KW-0808">Transferase</keyword>
<proteinExistence type="inferred from homology"/>
<dbReference type="InterPro" id="IPR004143">
    <property type="entry name" value="BPL_LPL_catalytic"/>
</dbReference>
<feature type="domain" description="BPL/LPL catalytic" evidence="7">
    <location>
        <begin position="39"/>
        <end position="219"/>
    </location>
</feature>
<protein>
    <recommendedName>
        <fullName evidence="5 6">Octanoyltransferase</fullName>
        <ecNumber evidence="5 6">2.3.1.181</ecNumber>
    </recommendedName>
    <alternativeName>
        <fullName evidence="5">Lipoate-protein ligase B</fullName>
    </alternativeName>
    <alternativeName>
        <fullName evidence="5">Lipoyl/octanoyl transferase</fullName>
    </alternativeName>
    <alternativeName>
        <fullName evidence="5">Octanoyl-[acyl-carrier-protein]-protein N-octanoyltransferase</fullName>
    </alternativeName>
</protein>